<reference evidence="3 4" key="1">
    <citation type="submission" date="2011-11" db="EMBL/GenBank/DDBJ databases">
        <title>Complete sequence of Granulicella mallensis MP5ACTX8.</title>
        <authorList>
            <consortium name="US DOE Joint Genome Institute"/>
            <person name="Lucas S."/>
            <person name="Copeland A."/>
            <person name="Lapidus A."/>
            <person name="Cheng J.-F."/>
            <person name="Goodwin L."/>
            <person name="Pitluck S."/>
            <person name="Peters L."/>
            <person name="Lu M."/>
            <person name="Detter J.C."/>
            <person name="Han C."/>
            <person name="Tapia R."/>
            <person name="Land M."/>
            <person name="Hauser L."/>
            <person name="Kyrpides N."/>
            <person name="Ivanova N."/>
            <person name="Mikhailova N."/>
            <person name="Pagani I."/>
            <person name="Rawat S."/>
            <person name="Mannisto M."/>
            <person name="Haggblom M."/>
            <person name="Woyke T."/>
        </authorList>
    </citation>
    <scope>NUCLEOTIDE SEQUENCE [LARGE SCALE GENOMIC DNA]</scope>
    <source>
        <strain evidence="4">ATCC BAA-1857 / DSM 23137 / MP5ACTX8</strain>
    </source>
</reference>
<evidence type="ECO:0000256" key="2">
    <source>
        <dbReference type="SAM" id="Phobius"/>
    </source>
</evidence>
<evidence type="ECO:0000313" key="3">
    <source>
        <dbReference type="EMBL" id="AEU37380.1"/>
    </source>
</evidence>
<dbReference type="EMBL" id="CP003130">
    <property type="protein sequence ID" value="AEU37380.1"/>
    <property type="molecule type" value="Genomic_DNA"/>
</dbReference>
<keyword evidence="2" id="KW-0472">Membrane</keyword>
<keyword evidence="4" id="KW-1185">Reference proteome</keyword>
<keyword evidence="2" id="KW-0812">Transmembrane</keyword>
<organism evidence="3 4">
    <name type="scientific">Granulicella mallensis (strain ATCC BAA-1857 / DSM 23137 / MP5ACTX8)</name>
    <dbReference type="NCBI Taxonomy" id="682795"/>
    <lineage>
        <taxon>Bacteria</taxon>
        <taxon>Pseudomonadati</taxon>
        <taxon>Acidobacteriota</taxon>
        <taxon>Terriglobia</taxon>
        <taxon>Terriglobales</taxon>
        <taxon>Acidobacteriaceae</taxon>
        <taxon>Granulicella</taxon>
    </lineage>
</organism>
<proteinExistence type="predicted"/>
<keyword evidence="2" id="KW-1133">Transmembrane helix</keyword>
<dbReference type="AlphaFoldDB" id="G8NS86"/>
<dbReference type="HOGENOM" id="CLU_036287_0_0_0"/>
<feature type="region of interest" description="Disordered" evidence="1">
    <location>
        <begin position="1"/>
        <end position="46"/>
    </location>
</feature>
<protein>
    <submittedName>
        <fullName evidence="3">Uncharacterized protein</fullName>
    </submittedName>
</protein>
<gene>
    <name evidence="3" type="ordered locus">AciX8_3077</name>
</gene>
<feature type="transmembrane region" description="Helical" evidence="2">
    <location>
        <begin position="196"/>
        <end position="217"/>
    </location>
</feature>
<dbReference type="KEGG" id="gma:AciX8_3077"/>
<sequence length="477" mass="52515">MPDDREWSYGKRSGTPRVMGKVTSGSSGDTAVLVEEPQPNDPRNLSERPEWKLACRVAASKGLSKSDLLPKFLQYVCEQQLLGNAHEITEQRIGTQIFNRAPDYNPGEDNIVRSYARLLRKRLDEYFEGEGRDEPIRIVIPRGGYVPVFQQEPAIESQAPPSSLGDSLAPIQLSAKLPDTAEIPKPVAAARRVSTGFALAIGLVAGVLLTWTVRFAVHKMQDTKVLGPAHPIWAQLFQPNRNMLIVPSDSGLGVLQNITGHLVTLEEYASGTYLTDTKPVPMLSVGNMNDLRQQRYTSVVSLNITNTLTQLPEFTPSRTQIRYARSITAEDLKRSNVILLGSVHTNPWVALFEKNLNFKFEYTSEVDQSYVLNDHPLGTEQQRYSNGIGGTTNRTYGAIDYLPSLDGKGHVLIIQGLNMAATQAAADILSNAAEMKPVLKQALLPDGSLKSFEFLVETSSIGANDPGGHIIATRFYQ</sequence>
<accession>G8NS86</accession>
<name>G8NS86_GRAMM</name>
<evidence type="ECO:0000313" key="4">
    <source>
        <dbReference type="Proteomes" id="UP000007113"/>
    </source>
</evidence>
<dbReference type="STRING" id="682795.AciX8_3077"/>
<dbReference type="eggNOG" id="COG3942">
    <property type="taxonomic scope" value="Bacteria"/>
</dbReference>
<evidence type="ECO:0000256" key="1">
    <source>
        <dbReference type="SAM" id="MobiDB-lite"/>
    </source>
</evidence>
<dbReference type="Proteomes" id="UP000007113">
    <property type="component" value="Chromosome"/>
</dbReference>